<dbReference type="InterPro" id="IPR032675">
    <property type="entry name" value="LRR_dom_sf"/>
</dbReference>
<dbReference type="Gene3D" id="3.80.10.10">
    <property type="entry name" value="Ribonuclease Inhibitor"/>
    <property type="match status" value="3"/>
</dbReference>
<dbReference type="FunFam" id="3.80.10.10:FF:001164">
    <property type="entry name" value="GH01279p"/>
    <property type="match status" value="2"/>
</dbReference>
<evidence type="ECO:0000256" key="6">
    <source>
        <dbReference type="SAM" id="MobiDB-lite"/>
    </source>
</evidence>
<feature type="domain" description="Ig-like" evidence="8">
    <location>
        <begin position="508"/>
        <end position="608"/>
    </location>
</feature>
<feature type="compositionally biased region" description="Acidic residues" evidence="6">
    <location>
        <begin position="895"/>
        <end position="915"/>
    </location>
</feature>
<dbReference type="InterPro" id="IPR007110">
    <property type="entry name" value="Ig-like_dom"/>
</dbReference>
<dbReference type="Gene3D" id="2.60.40.10">
    <property type="entry name" value="Immunoglobulins"/>
    <property type="match status" value="1"/>
</dbReference>
<name>A0A6L2Q296_COPFO</name>
<feature type="region of interest" description="Disordered" evidence="6">
    <location>
        <begin position="894"/>
        <end position="931"/>
    </location>
</feature>
<evidence type="ECO:0000313" key="10">
    <source>
        <dbReference type="Proteomes" id="UP000502823"/>
    </source>
</evidence>
<dbReference type="OrthoDB" id="10061535at2759"/>
<dbReference type="PANTHER" id="PTHR45842">
    <property type="entry name" value="SYNAPTIC ADHESION-LIKE MOLECULE SALM"/>
    <property type="match status" value="1"/>
</dbReference>
<dbReference type="SMART" id="SM00369">
    <property type="entry name" value="LRR_TYP"/>
    <property type="match status" value="10"/>
</dbReference>
<keyword evidence="5" id="KW-0325">Glycoprotein</keyword>
<dbReference type="SUPFAM" id="SSF52058">
    <property type="entry name" value="L domain-like"/>
    <property type="match status" value="1"/>
</dbReference>
<dbReference type="InterPro" id="IPR001611">
    <property type="entry name" value="Leu-rich_rpt"/>
</dbReference>
<dbReference type="GO" id="GO:0016020">
    <property type="term" value="C:membrane"/>
    <property type="evidence" value="ECO:0007669"/>
    <property type="project" value="UniProtKB-SubCell"/>
</dbReference>
<dbReference type="GO" id="GO:0071944">
    <property type="term" value="C:cell periphery"/>
    <property type="evidence" value="ECO:0007669"/>
    <property type="project" value="UniProtKB-ARBA"/>
</dbReference>
<keyword evidence="3" id="KW-0677">Repeat</keyword>
<dbReference type="Pfam" id="PF13855">
    <property type="entry name" value="LRR_8"/>
    <property type="match status" value="3"/>
</dbReference>
<feature type="transmembrane region" description="Helical" evidence="7">
    <location>
        <begin position="619"/>
        <end position="642"/>
    </location>
</feature>
<proteinExistence type="predicted"/>
<dbReference type="InParanoid" id="A0A6L2Q296"/>
<dbReference type="SMART" id="SM00364">
    <property type="entry name" value="LRR_BAC"/>
    <property type="match status" value="5"/>
</dbReference>
<dbReference type="AlphaFoldDB" id="A0A6L2Q296"/>
<dbReference type="Pfam" id="PF13927">
    <property type="entry name" value="Ig_3"/>
    <property type="match status" value="1"/>
</dbReference>
<sequence>MRANQRSRDVAATASTRPTILSASLLLFLTTCCLIIQPHAAYSRMPTTDFSMANTNPATAVTTVLYPHHRTRHSGSFSHSPPPPPCPQQCNCLHDHQSFSPAFLAMNCHERDFTGMEIPVNVTHMSFVAVSVNTLNTATFGNATLLKNITWQNSGIVQLEQDTFYKLKSLNLLDLSKNKLHAVHGKVFHPLSELKLLNLSQNMLHDLPENIFEGLDKLQELSLSHNEFHVIPFQVFAPLKLLKLLDLSYNTIALIPNDFFLQNQLMISLFLQGNHLTSLSSQSFAGMNNLTVLDLSNNTLYNLPRNLFGGLRNLQYLNLGKNSLEELSSNSFYGLNKLVWLNISSNPLHCLPTKLFSPCSSMETLIIANTQLKVLFDTDLNGLVNLKTLMINNNMYLREIDDYTLVQCPKLQHIDLSGNNLTKLPHSLSTLTHVQKLNIASNPWTCDCRMLWFLHWSKNLTLVQNELLCASPSYIDAKRSNMLHILRGLNCKATQLVSSTPSLLYGLGSDALLECSFDGSPSPSITWVTPTNLVLHWNPNPTTPDEFSKHPYAHYSNLTVISVEDNSRVQVLENGTLYIRNILRSDCGRYTCLATNPMANVTTYVLLSIDPTTIYNIKIASILVGAASAIAFLFATLFIQLLQYLYHRFGWLSRCCCCCRHDRVSPRARHIYQMLDHIEQYKTQQLERLRDNYTQQVHRIKDNCAQQVEWIQTSYQGQVKHLRDIRDYGTNHLSALRDQYYDQVKRVREYSTSQLNWVRENYVFQRNRIRKFSAHQVLRFRESYKYQQQTLNKLLENLPSLYLENCRSGSCGRTDSVMSEPSDVSGMDMYIKTKMNHNASNLDETNISEDTQSHLSLYYTPTELSESPHLSPGTFINELVVRMDNSFDERKELELEVGEDEEGEEEEDDDDDEEDGEKRTEPQTSPYFLAPVSHQRSSNRNLCGFMMNGCSASSIEDPCAVFKSAKRVNGIRAKRVNGIRAKRMNGIHAKKAKETGSADEVSILLPANSVGGYNFSASLPELSSSQNQSHTAVTIEHAGCSDRVAKNPQNETAL</sequence>
<dbReference type="InterPro" id="IPR003591">
    <property type="entry name" value="Leu-rich_rpt_typical-subtyp"/>
</dbReference>
<dbReference type="InterPro" id="IPR050467">
    <property type="entry name" value="LRFN"/>
</dbReference>
<reference evidence="10" key="1">
    <citation type="submission" date="2020-01" db="EMBL/GenBank/DDBJ databases">
        <title>Draft genome sequence of the Termite Coptotermes fromosanus.</title>
        <authorList>
            <person name="Itakura S."/>
            <person name="Yosikawa Y."/>
            <person name="Umezawa K."/>
        </authorList>
    </citation>
    <scope>NUCLEOTIDE SEQUENCE [LARGE SCALE GENOMIC DNA]</scope>
</reference>
<keyword evidence="1" id="KW-0433">Leucine-rich repeat</keyword>
<dbReference type="SMART" id="SM00408">
    <property type="entry name" value="IGc2"/>
    <property type="match status" value="1"/>
</dbReference>
<protein>
    <recommendedName>
        <fullName evidence="8">Ig-like domain-containing protein</fullName>
    </recommendedName>
</protein>
<evidence type="ECO:0000256" key="7">
    <source>
        <dbReference type="SAM" id="Phobius"/>
    </source>
</evidence>
<evidence type="ECO:0000256" key="5">
    <source>
        <dbReference type="ARBA" id="ARBA00023180"/>
    </source>
</evidence>
<dbReference type="InterPro" id="IPR013783">
    <property type="entry name" value="Ig-like_fold"/>
</dbReference>
<dbReference type="SMART" id="SM00082">
    <property type="entry name" value="LRRCT"/>
    <property type="match status" value="1"/>
</dbReference>
<evidence type="ECO:0000256" key="3">
    <source>
        <dbReference type="ARBA" id="ARBA00022737"/>
    </source>
</evidence>
<comment type="caution">
    <text evidence="9">The sequence shown here is derived from an EMBL/GenBank/DDBJ whole genome shotgun (WGS) entry which is preliminary data.</text>
</comment>
<dbReference type="SUPFAM" id="SSF48726">
    <property type="entry name" value="Immunoglobulin"/>
    <property type="match status" value="1"/>
</dbReference>
<keyword evidence="4" id="KW-1015">Disulfide bond</keyword>
<keyword evidence="7" id="KW-0812">Transmembrane</keyword>
<dbReference type="EMBL" id="BLKM01000661">
    <property type="protein sequence ID" value="GFG36928.1"/>
    <property type="molecule type" value="Genomic_DNA"/>
</dbReference>
<evidence type="ECO:0000256" key="4">
    <source>
        <dbReference type="ARBA" id="ARBA00023157"/>
    </source>
</evidence>
<dbReference type="PROSITE" id="PS51450">
    <property type="entry name" value="LRR"/>
    <property type="match status" value="5"/>
</dbReference>
<accession>A0A6L2Q296</accession>
<keyword evidence="7" id="KW-1133">Transmembrane helix</keyword>
<dbReference type="SMART" id="SM00409">
    <property type="entry name" value="IG"/>
    <property type="match status" value="1"/>
</dbReference>
<dbReference type="InterPro" id="IPR000483">
    <property type="entry name" value="Cys-rich_flank_reg_C"/>
</dbReference>
<dbReference type="Proteomes" id="UP000502823">
    <property type="component" value="Unassembled WGS sequence"/>
</dbReference>
<keyword evidence="2" id="KW-0732">Signal</keyword>
<evidence type="ECO:0000256" key="1">
    <source>
        <dbReference type="ARBA" id="ARBA00022614"/>
    </source>
</evidence>
<evidence type="ECO:0000259" key="8">
    <source>
        <dbReference type="PROSITE" id="PS50835"/>
    </source>
</evidence>
<evidence type="ECO:0000256" key="2">
    <source>
        <dbReference type="ARBA" id="ARBA00022729"/>
    </source>
</evidence>
<dbReference type="InterPro" id="IPR003598">
    <property type="entry name" value="Ig_sub2"/>
</dbReference>
<dbReference type="InterPro" id="IPR036179">
    <property type="entry name" value="Ig-like_dom_sf"/>
</dbReference>
<keyword evidence="10" id="KW-1185">Reference proteome</keyword>
<dbReference type="PANTHER" id="PTHR45842:SF12">
    <property type="entry name" value="KEKKON 5, ISOFORM A"/>
    <property type="match status" value="1"/>
</dbReference>
<keyword evidence="7" id="KW-0472">Membrane</keyword>
<gene>
    <name evidence="9" type="ORF">Cfor_12470</name>
</gene>
<organism evidence="9 10">
    <name type="scientific">Coptotermes formosanus</name>
    <name type="common">Formosan subterranean termite</name>
    <dbReference type="NCBI Taxonomy" id="36987"/>
    <lineage>
        <taxon>Eukaryota</taxon>
        <taxon>Metazoa</taxon>
        <taxon>Ecdysozoa</taxon>
        <taxon>Arthropoda</taxon>
        <taxon>Hexapoda</taxon>
        <taxon>Insecta</taxon>
        <taxon>Pterygota</taxon>
        <taxon>Neoptera</taxon>
        <taxon>Polyneoptera</taxon>
        <taxon>Dictyoptera</taxon>
        <taxon>Blattodea</taxon>
        <taxon>Blattoidea</taxon>
        <taxon>Termitoidae</taxon>
        <taxon>Rhinotermitidae</taxon>
        <taxon>Coptotermes</taxon>
    </lineage>
</organism>
<dbReference type="InterPro" id="IPR003599">
    <property type="entry name" value="Ig_sub"/>
</dbReference>
<dbReference type="PROSITE" id="PS50835">
    <property type="entry name" value="IG_LIKE"/>
    <property type="match status" value="1"/>
</dbReference>
<evidence type="ECO:0000313" key="9">
    <source>
        <dbReference type="EMBL" id="GFG36928.1"/>
    </source>
</evidence>